<dbReference type="Proteomes" id="UP000245942">
    <property type="component" value="Unassembled WGS sequence"/>
</dbReference>
<dbReference type="InterPro" id="IPR001680">
    <property type="entry name" value="WD40_rpt"/>
</dbReference>
<evidence type="ECO:0000256" key="1">
    <source>
        <dbReference type="ARBA" id="ARBA00022574"/>
    </source>
</evidence>
<dbReference type="OrthoDB" id="1932312at2759"/>
<name>A0A316UIV1_9BASI</name>
<dbReference type="RefSeq" id="XP_025351431.1">
    <property type="nucleotide sequence ID" value="XM_025491513.1"/>
</dbReference>
<gene>
    <name evidence="5" type="ORF">BCV69DRAFT_280161</name>
</gene>
<feature type="compositionally biased region" description="Polar residues" evidence="4">
    <location>
        <begin position="275"/>
        <end position="285"/>
    </location>
</feature>
<feature type="compositionally biased region" description="Polar residues" evidence="4">
    <location>
        <begin position="38"/>
        <end position="47"/>
    </location>
</feature>
<dbReference type="PANTHER" id="PTHR14221:SF0">
    <property type="entry name" value="WD REPEAT-CONTAINING PROTEIN 44"/>
    <property type="match status" value="1"/>
</dbReference>
<proteinExistence type="predicted"/>
<feature type="compositionally biased region" description="Basic and acidic residues" evidence="4">
    <location>
        <begin position="193"/>
        <end position="205"/>
    </location>
</feature>
<dbReference type="EMBL" id="KZ819321">
    <property type="protein sequence ID" value="PWN24271.1"/>
    <property type="molecule type" value="Genomic_DNA"/>
</dbReference>
<dbReference type="GeneID" id="37013247"/>
<feature type="region of interest" description="Disordered" evidence="4">
    <location>
        <begin position="987"/>
        <end position="1015"/>
    </location>
</feature>
<feature type="region of interest" description="Disordered" evidence="4">
    <location>
        <begin position="708"/>
        <end position="740"/>
    </location>
</feature>
<evidence type="ECO:0000256" key="2">
    <source>
        <dbReference type="ARBA" id="ARBA00022737"/>
    </source>
</evidence>
<dbReference type="PROSITE" id="PS50082">
    <property type="entry name" value="WD_REPEATS_2"/>
    <property type="match status" value="2"/>
</dbReference>
<feature type="compositionally biased region" description="Polar residues" evidence="4">
    <location>
        <begin position="206"/>
        <end position="215"/>
    </location>
</feature>
<feature type="region of interest" description="Disordered" evidence="4">
    <location>
        <begin position="1"/>
        <end position="165"/>
    </location>
</feature>
<evidence type="ECO:0000313" key="6">
    <source>
        <dbReference type="Proteomes" id="UP000245942"/>
    </source>
</evidence>
<feature type="compositionally biased region" description="Polar residues" evidence="4">
    <location>
        <begin position="480"/>
        <end position="520"/>
    </location>
</feature>
<feature type="compositionally biased region" description="Acidic residues" evidence="4">
    <location>
        <begin position="106"/>
        <end position="119"/>
    </location>
</feature>
<dbReference type="SMART" id="SM00320">
    <property type="entry name" value="WD40"/>
    <property type="match status" value="5"/>
</dbReference>
<feature type="compositionally biased region" description="Basic and acidic residues" evidence="4">
    <location>
        <begin position="51"/>
        <end position="61"/>
    </location>
</feature>
<feature type="compositionally biased region" description="Low complexity" evidence="4">
    <location>
        <begin position="1097"/>
        <end position="1108"/>
    </location>
</feature>
<feature type="region of interest" description="Disordered" evidence="4">
    <location>
        <begin position="193"/>
        <end position="546"/>
    </location>
</feature>
<dbReference type="SUPFAM" id="SSF50978">
    <property type="entry name" value="WD40 repeat-like"/>
    <property type="match status" value="1"/>
</dbReference>
<dbReference type="InterPro" id="IPR040324">
    <property type="entry name" value="WDR44/Dgr2"/>
</dbReference>
<dbReference type="AlphaFoldDB" id="A0A316UIV1"/>
<dbReference type="InterPro" id="IPR011047">
    <property type="entry name" value="Quinoprotein_ADH-like_sf"/>
</dbReference>
<dbReference type="InterPro" id="IPR015943">
    <property type="entry name" value="WD40/YVTN_repeat-like_dom_sf"/>
</dbReference>
<dbReference type="PROSITE" id="PS50294">
    <property type="entry name" value="WD_REPEATS_REGION"/>
    <property type="match status" value="2"/>
</dbReference>
<feature type="compositionally biased region" description="Low complexity" evidence="4">
    <location>
        <begin position="432"/>
        <end position="443"/>
    </location>
</feature>
<feature type="compositionally biased region" description="Low complexity" evidence="4">
    <location>
        <begin position="216"/>
        <end position="228"/>
    </location>
</feature>
<sequence length="1165" mass="123215">MDQSFTSGRSVDRIGSPPEHPGERGIFSWVKNALSAPLNASRSNSPFQGDGARHPQRHTDRASPAPPASPREMSAATAPPPPRPVQRMSSTMSFGSSSVGQVSVTDDGEDDEGDSDDEVYVPYKPSSPPSPEPANVNIREQSPAPALVHLTGTSVPGLVKPTARRSVSIRYGKAGSLVGELGALEILAAQEEAAKRGQRRKEGDMSRSSSILTGDSSPASSILSRPSLMLTPPDSNEAQELQSPQTAGSPSQAPETQTFSHTGPDPPNFGAILSRSYSLESNLNGQGEVADDDDAEERPQETEGAILVGSEPPRLRGREPSQESSSSSLVENRRKEDWDDSRAKTPKALADLHGVTSRDTDATIGEESLPSPREAAEEIATIGGPTPKPFWAQSSPKMTPHQVRPTAIKPSPPAGGGNPPLRRLFGRRRVESLSGSKLSGDDSASTHDGQSGVTRSRESSKNSVPTVTPSFWRLGRKVSASENGPTPVATTRTTRGHSATPSVSSASGFSIDVPQSTAASSVAGGSRPSSMILPSDTTHGSRGKSTRVKIRAGVGLQGQAGPRKAKSRSKNKTGYDLHFNKLYLAQELHIGCEIPPETPASVNMPTQSSVDQLEPRPSISRSELSTFESQQSLASSTMSHGTVGSFGSFCANDRKATWAMKFSMDGRYLATAGQDRIIRVFEVLDTEEKRHAEVAFLKAMQEVRRASNVSSSSSYDDGTSASSRRPRSADSTTERSSISPVPIFSSRPICEFRGHTSDVLSLDWSKGNFLLSSSMDKTVRVWHLSRPANALVSFVHGDFVCSAVFHKDDRFFLSGSLDGKLRLWNIAARKVHAVVDVPGLITAVAFSSSGEWAIAGTFSGALLFYKTDDLSYQSSIAVRRSAGKHSRGTKITGIEAIPPQATAPLCTTDNATSVSPPQPAKAEEKILITSNDSRIRVYSLTARRLTAKYKGSTYLNRTSQIRAHTFDDRFVVAGSESGEVYVWDWTRKSRGEPPGEGQEGARTTGTGGATYTDGGAAASSQTYECWTAADGARPVTVSLLAPLKTHTHLAASGDPIELAAASAAAVTAANIGSRVKLTANGATVAAVAPPPPGGRGSSSSDTLYSSSGSGTGAAAATSKVAGSVAEANAAHNRIVLSVDESQVVRVWRGVTSSVEYHLALARSRR</sequence>
<protein>
    <submittedName>
        <fullName evidence="5">WD40 repeat-like protein</fullName>
    </submittedName>
</protein>
<feature type="compositionally biased region" description="Low complexity" evidence="4">
    <location>
        <begin position="708"/>
        <end position="723"/>
    </location>
</feature>
<feature type="repeat" description="WD" evidence="3">
    <location>
        <begin position="752"/>
        <end position="792"/>
    </location>
</feature>
<dbReference type="PANTHER" id="PTHR14221">
    <property type="entry name" value="WD REPEAT DOMAIN 44"/>
    <property type="match status" value="1"/>
</dbReference>
<feature type="region of interest" description="Disordered" evidence="4">
    <location>
        <begin position="1085"/>
        <end position="1108"/>
    </location>
</feature>
<feature type="repeat" description="WD" evidence="3">
    <location>
        <begin position="793"/>
        <end position="834"/>
    </location>
</feature>
<dbReference type="Pfam" id="PF00400">
    <property type="entry name" value="WD40"/>
    <property type="match status" value="3"/>
</dbReference>
<reference evidence="5 6" key="1">
    <citation type="journal article" date="2018" name="Mol. Biol. Evol.">
        <title>Broad Genomic Sampling Reveals a Smut Pathogenic Ancestry of the Fungal Clade Ustilaginomycotina.</title>
        <authorList>
            <person name="Kijpornyongpan T."/>
            <person name="Mondo S.J."/>
            <person name="Barry K."/>
            <person name="Sandor L."/>
            <person name="Lee J."/>
            <person name="Lipzen A."/>
            <person name="Pangilinan J."/>
            <person name="LaButti K."/>
            <person name="Hainaut M."/>
            <person name="Henrissat B."/>
            <person name="Grigoriev I.V."/>
            <person name="Spatafora J.W."/>
            <person name="Aime M.C."/>
        </authorList>
    </citation>
    <scope>NUCLEOTIDE SEQUENCE [LARGE SCALE GENOMIC DNA]</scope>
    <source>
        <strain evidence="5 6">MCA 4718</strain>
    </source>
</reference>
<accession>A0A316UIV1</accession>
<dbReference type="InterPro" id="IPR036322">
    <property type="entry name" value="WD40_repeat_dom_sf"/>
</dbReference>
<dbReference type="SUPFAM" id="SSF50998">
    <property type="entry name" value="Quinoprotein alcohol dehydrogenase-like"/>
    <property type="match status" value="1"/>
</dbReference>
<evidence type="ECO:0000256" key="4">
    <source>
        <dbReference type="SAM" id="MobiDB-lite"/>
    </source>
</evidence>
<keyword evidence="6" id="KW-1185">Reference proteome</keyword>
<feature type="compositionally biased region" description="Basic and acidic residues" evidence="4">
    <location>
        <begin position="331"/>
        <end position="343"/>
    </location>
</feature>
<keyword evidence="1 3" id="KW-0853">WD repeat</keyword>
<feature type="compositionally biased region" description="Polar residues" evidence="4">
    <location>
        <begin position="233"/>
        <end position="261"/>
    </location>
</feature>
<feature type="compositionally biased region" description="Low complexity" evidence="4">
    <location>
        <begin position="89"/>
        <end position="104"/>
    </location>
</feature>
<feature type="compositionally biased region" description="Low complexity" evidence="4">
    <location>
        <begin position="1000"/>
        <end position="1015"/>
    </location>
</feature>
<organism evidence="5 6">
    <name type="scientific">Pseudomicrostroma glucosiphilum</name>
    <dbReference type="NCBI Taxonomy" id="1684307"/>
    <lineage>
        <taxon>Eukaryota</taxon>
        <taxon>Fungi</taxon>
        <taxon>Dikarya</taxon>
        <taxon>Basidiomycota</taxon>
        <taxon>Ustilaginomycotina</taxon>
        <taxon>Exobasidiomycetes</taxon>
        <taxon>Microstromatales</taxon>
        <taxon>Microstromatales incertae sedis</taxon>
        <taxon>Pseudomicrostroma</taxon>
    </lineage>
</organism>
<evidence type="ECO:0000256" key="3">
    <source>
        <dbReference type="PROSITE-ProRule" id="PRU00221"/>
    </source>
</evidence>
<evidence type="ECO:0000313" key="5">
    <source>
        <dbReference type="EMBL" id="PWN24271.1"/>
    </source>
</evidence>
<keyword evidence="2" id="KW-0677">Repeat</keyword>
<dbReference type="Gene3D" id="2.130.10.10">
    <property type="entry name" value="YVTN repeat-like/Quinoprotein amine dehydrogenase"/>
    <property type="match status" value="1"/>
</dbReference>